<dbReference type="EMBL" id="BGKA01000054">
    <property type="protein sequence ID" value="GBH15482.1"/>
    <property type="molecule type" value="Genomic_DNA"/>
</dbReference>
<reference evidence="1 3" key="1">
    <citation type="submission" date="2018-04" db="EMBL/GenBank/DDBJ databases">
        <title>Draft genome sequence of Pseudomonas syringae pv. actinidiae biovar 1 strains isolated from kiwifruit in Kagawa prefecture.</title>
        <authorList>
            <person name="Tabuchi M."/>
            <person name="Saito M."/>
            <person name="Fujiwara S."/>
            <person name="Sasa N."/>
            <person name="Akimitsu K."/>
            <person name="Gomi K."/>
            <person name="Konishi-Sugita S."/>
            <person name="Hamano K."/>
            <person name="Kataoka I."/>
        </authorList>
    </citation>
    <scope>NUCLEOTIDE SEQUENCE [LARGE SCALE GENOMIC DNA]</scope>
    <source>
        <strain evidence="1 3">MAFF212206</strain>
    </source>
</reference>
<accession>A0A2V0Q6D3</accession>
<proteinExistence type="predicted"/>
<evidence type="ECO:0000313" key="1">
    <source>
        <dbReference type="EMBL" id="GBH08081.1"/>
    </source>
</evidence>
<protein>
    <submittedName>
        <fullName evidence="1">Uncharacterized protein</fullName>
    </submittedName>
</protein>
<evidence type="ECO:0000313" key="2">
    <source>
        <dbReference type="EMBL" id="GBH15482.1"/>
    </source>
</evidence>
<dbReference type="Proteomes" id="UP000248291">
    <property type="component" value="Unassembled WGS sequence"/>
</dbReference>
<evidence type="ECO:0000313" key="4">
    <source>
        <dbReference type="Proteomes" id="UP000248291"/>
    </source>
</evidence>
<gene>
    <name evidence="1" type="ORF">KPSA1_01449</name>
    <name evidence="2" type="ORF">KPSA3_01409</name>
</gene>
<dbReference type="AlphaFoldDB" id="A0A2V0Q6D3"/>
<evidence type="ECO:0000313" key="3">
    <source>
        <dbReference type="Proteomes" id="UP000247480"/>
    </source>
</evidence>
<sequence length="38" mass="4271">MSHIATCRVELVSRLGKRSKLQLIQVWPMVLVTVSFSG</sequence>
<comment type="caution">
    <text evidence="1">The sequence shown here is derived from an EMBL/GenBank/DDBJ whole genome shotgun (WGS) entry which is preliminary data.</text>
</comment>
<name>A0A2V0Q6D3_PSESF</name>
<reference evidence="2 4" key="2">
    <citation type="submission" date="2018-04" db="EMBL/GenBank/DDBJ databases">
        <title>Draft genome sequence of Pseudomonas syringae pv. actinidiae biovar 3 strains isolated from kiwifruit in Kagawa prefecture.</title>
        <authorList>
            <person name="Tabuchi M."/>
            <person name="Saito M."/>
            <person name="Fujiwara S."/>
            <person name="Sasa N."/>
            <person name="Akimitsu K."/>
            <person name="Gomi K."/>
            <person name="Konishi-Sugita S."/>
            <person name="Hamano K."/>
            <person name="Kataoka I."/>
        </authorList>
    </citation>
    <scope>NUCLEOTIDE SEQUENCE [LARGE SCALE GENOMIC DNA]</scope>
    <source>
        <strain evidence="2 4">MAFF212211</strain>
    </source>
</reference>
<dbReference type="Proteomes" id="UP000247480">
    <property type="component" value="Unassembled WGS sequence"/>
</dbReference>
<dbReference type="EMBL" id="BGJZ01000070">
    <property type="protein sequence ID" value="GBH08081.1"/>
    <property type="molecule type" value="Genomic_DNA"/>
</dbReference>
<organism evidence="1 3">
    <name type="scientific">Pseudomonas syringae pv. actinidiae</name>
    <dbReference type="NCBI Taxonomy" id="103796"/>
    <lineage>
        <taxon>Bacteria</taxon>
        <taxon>Pseudomonadati</taxon>
        <taxon>Pseudomonadota</taxon>
        <taxon>Gammaproteobacteria</taxon>
        <taxon>Pseudomonadales</taxon>
        <taxon>Pseudomonadaceae</taxon>
        <taxon>Pseudomonas</taxon>
        <taxon>Pseudomonas syringae</taxon>
    </lineage>
</organism>